<dbReference type="InterPro" id="IPR036779">
    <property type="entry name" value="LysM_dom_sf"/>
</dbReference>
<protein>
    <recommendedName>
        <fullName evidence="3">LysM domain-containing protein</fullName>
    </recommendedName>
</protein>
<dbReference type="Gene3D" id="3.10.350.10">
    <property type="entry name" value="LysM domain"/>
    <property type="match status" value="1"/>
</dbReference>
<proteinExistence type="predicted"/>
<dbReference type="InterPro" id="IPR018392">
    <property type="entry name" value="LysM"/>
</dbReference>
<keyword evidence="1" id="KW-0147">Chitin-binding</keyword>
<dbReference type="InterPro" id="IPR052210">
    <property type="entry name" value="LysM1-like"/>
</dbReference>
<name>A0A9P4MQ65_9PLEO</name>
<feature type="non-terminal residue" evidence="4">
    <location>
        <position position="62"/>
    </location>
</feature>
<accession>A0A9P4MQ65</accession>
<keyword evidence="2" id="KW-0843">Virulence</keyword>
<dbReference type="GO" id="GO:0008061">
    <property type="term" value="F:chitin binding"/>
    <property type="evidence" value="ECO:0007669"/>
    <property type="project" value="UniProtKB-KW"/>
</dbReference>
<dbReference type="PROSITE" id="PS51782">
    <property type="entry name" value="LYSM"/>
    <property type="match status" value="1"/>
</dbReference>
<dbReference type="OrthoDB" id="5985073at2759"/>
<feature type="non-terminal residue" evidence="4">
    <location>
        <position position="1"/>
    </location>
</feature>
<reference evidence="4" key="1">
    <citation type="journal article" date="2020" name="Stud. Mycol.">
        <title>101 Dothideomycetes genomes: a test case for predicting lifestyles and emergence of pathogens.</title>
        <authorList>
            <person name="Haridas S."/>
            <person name="Albert R."/>
            <person name="Binder M."/>
            <person name="Bloem J."/>
            <person name="Labutti K."/>
            <person name="Salamov A."/>
            <person name="Andreopoulos B."/>
            <person name="Baker S."/>
            <person name="Barry K."/>
            <person name="Bills G."/>
            <person name="Bluhm B."/>
            <person name="Cannon C."/>
            <person name="Castanera R."/>
            <person name="Culley D."/>
            <person name="Daum C."/>
            <person name="Ezra D."/>
            <person name="Gonzalez J."/>
            <person name="Henrissat B."/>
            <person name="Kuo A."/>
            <person name="Liang C."/>
            <person name="Lipzen A."/>
            <person name="Lutzoni F."/>
            <person name="Magnuson J."/>
            <person name="Mondo S."/>
            <person name="Nolan M."/>
            <person name="Ohm R."/>
            <person name="Pangilinan J."/>
            <person name="Park H.-J."/>
            <person name="Ramirez L."/>
            <person name="Alfaro M."/>
            <person name="Sun H."/>
            <person name="Tritt A."/>
            <person name="Yoshinaga Y."/>
            <person name="Zwiers L.-H."/>
            <person name="Turgeon B."/>
            <person name="Goodwin S."/>
            <person name="Spatafora J."/>
            <person name="Crous P."/>
            <person name="Grigoriev I."/>
        </authorList>
    </citation>
    <scope>NUCLEOTIDE SEQUENCE</scope>
    <source>
        <strain evidence="4">ATCC 74209</strain>
    </source>
</reference>
<dbReference type="CDD" id="cd00118">
    <property type="entry name" value="LysM"/>
    <property type="match status" value="1"/>
</dbReference>
<feature type="domain" description="LysM" evidence="3">
    <location>
        <begin position="16"/>
        <end position="62"/>
    </location>
</feature>
<evidence type="ECO:0000256" key="2">
    <source>
        <dbReference type="ARBA" id="ARBA00023026"/>
    </source>
</evidence>
<dbReference type="AlphaFoldDB" id="A0A9P4MQ65"/>
<dbReference type="PANTHER" id="PTHR34997">
    <property type="entry name" value="AM15"/>
    <property type="match status" value="1"/>
</dbReference>
<gene>
    <name evidence="4" type="ORF">GQ43DRAFT_337335</name>
</gene>
<keyword evidence="5" id="KW-1185">Reference proteome</keyword>
<dbReference type="PANTHER" id="PTHR34997:SF1">
    <property type="entry name" value="PEPTIDOGLYCAN-BINDING LYSIN DOMAIN"/>
    <property type="match status" value="1"/>
</dbReference>
<comment type="caution">
    <text evidence="4">The sequence shown here is derived from an EMBL/GenBank/DDBJ whole genome shotgun (WGS) entry which is preliminary data.</text>
</comment>
<evidence type="ECO:0000259" key="3">
    <source>
        <dbReference type="PROSITE" id="PS51782"/>
    </source>
</evidence>
<organism evidence="4 5">
    <name type="scientific">Delitschia confertaspora ATCC 74209</name>
    <dbReference type="NCBI Taxonomy" id="1513339"/>
    <lineage>
        <taxon>Eukaryota</taxon>
        <taxon>Fungi</taxon>
        <taxon>Dikarya</taxon>
        <taxon>Ascomycota</taxon>
        <taxon>Pezizomycotina</taxon>
        <taxon>Dothideomycetes</taxon>
        <taxon>Pleosporomycetidae</taxon>
        <taxon>Pleosporales</taxon>
        <taxon>Delitschiaceae</taxon>
        <taxon>Delitschia</taxon>
    </lineage>
</organism>
<sequence>NGNDPKYPNAAAGCTSWHTVVSGDGCWAIENAAGVPSGTLQRLNSGLDANCSNLWLGYAYCV</sequence>
<evidence type="ECO:0000313" key="4">
    <source>
        <dbReference type="EMBL" id="KAF2201474.1"/>
    </source>
</evidence>
<dbReference type="SUPFAM" id="SSF54106">
    <property type="entry name" value="LysM domain"/>
    <property type="match status" value="1"/>
</dbReference>
<dbReference type="SMART" id="SM00257">
    <property type="entry name" value="LysM"/>
    <property type="match status" value="1"/>
</dbReference>
<dbReference type="Pfam" id="PF01476">
    <property type="entry name" value="LysM"/>
    <property type="match status" value="1"/>
</dbReference>
<evidence type="ECO:0000256" key="1">
    <source>
        <dbReference type="ARBA" id="ARBA00022669"/>
    </source>
</evidence>
<evidence type="ECO:0000313" key="5">
    <source>
        <dbReference type="Proteomes" id="UP000799536"/>
    </source>
</evidence>
<dbReference type="Proteomes" id="UP000799536">
    <property type="component" value="Unassembled WGS sequence"/>
</dbReference>
<dbReference type="EMBL" id="ML993974">
    <property type="protein sequence ID" value="KAF2201474.1"/>
    <property type="molecule type" value="Genomic_DNA"/>
</dbReference>